<organism evidence="2 3">
    <name type="scientific">Lacihabitans lacunae</name>
    <dbReference type="NCBI Taxonomy" id="1028214"/>
    <lineage>
        <taxon>Bacteria</taxon>
        <taxon>Pseudomonadati</taxon>
        <taxon>Bacteroidota</taxon>
        <taxon>Cytophagia</taxon>
        <taxon>Cytophagales</taxon>
        <taxon>Leadbetterellaceae</taxon>
        <taxon>Lacihabitans</taxon>
    </lineage>
</organism>
<accession>A0ABV7YUJ4</accession>
<evidence type="ECO:0000256" key="1">
    <source>
        <dbReference type="SAM" id="Phobius"/>
    </source>
</evidence>
<evidence type="ECO:0000313" key="2">
    <source>
        <dbReference type="EMBL" id="MFC3811023.1"/>
    </source>
</evidence>
<evidence type="ECO:0000313" key="3">
    <source>
        <dbReference type="Proteomes" id="UP001595616"/>
    </source>
</evidence>
<name>A0ABV7YUJ4_9BACT</name>
<proteinExistence type="predicted"/>
<feature type="transmembrane region" description="Helical" evidence="1">
    <location>
        <begin position="98"/>
        <end position="117"/>
    </location>
</feature>
<feature type="transmembrane region" description="Helical" evidence="1">
    <location>
        <begin position="153"/>
        <end position="176"/>
    </location>
</feature>
<dbReference type="RefSeq" id="WP_379837655.1">
    <property type="nucleotide sequence ID" value="NZ_JBHRYQ010000001.1"/>
</dbReference>
<dbReference type="EMBL" id="JBHRYQ010000001">
    <property type="protein sequence ID" value="MFC3811023.1"/>
    <property type="molecule type" value="Genomic_DNA"/>
</dbReference>
<sequence>MKKTLIGAIVGGLILFIWQFLSWAALNLHASEQAYTPNQDAIMKVLDENLEPGQYFLPTVPPGTSAEAAQEHMTNQAGKPWAQVFYHKSYNANMGMNMTRGVLVDIIAIWMLCWIILKMGSPNMQTIVLTSVFVGLIGFISETYTNSIWFENHVVTSMIDAVVSYGLVGVWLGWWLRK</sequence>
<feature type="transmembrane region" description="Helical" evidence="1">
    <location>
        <begin position="124"/>
        <end position="141"/>
    </location>
</feature>
<protein>
    <recommendedName>
        <fullName evidence="4">VanZ-like domain-containing protein</fullName>
    </recommendedName>
</protein>
<comment type="caution">
    <text evidence="2">The sequence shown here is derived from an EMBL/GenBank/DDBJ whole genome shotgun (WGS) entry which is preliminary data.</text>
</comment>
<reference evidence="3" key="1">
    <citation type="journal article" date="2019" name="Int. J. Syst. Evol. Microbiol.">
        <title>The Global Catalogue of Microorganisms (GCM) 10K type strain sequencing project: providing services to taxonomists for standard genome sequencing and annotation.</title>
        <authorList>
            <consortium name="The Broad Institute Genomics Platform"/>
            <consortium name="The Broad Institute Genome Sequencing Center for Infectious Disease"/>
            <person name="Wu L."/>
            <person name="Ma J."/>
        </authorList>
    </citation>
    <scope>NUCLEOTIDE SEQUENCE [LARGE SCALE GENOMIC DNA]</scope>
    <source>
        <strain evidence="3">CECT 7956</strain>
    </source>
</reference>
<evidence type="ECO:0008006" key="4">
    <source>
        <dbReference type="Google" id="ProtNLM"/>
    </source>
</evidence>
<keyword evidence="1" id="KW-0472">Membrane</keyword>
<keyword evidence="1" id="KW-1133">Transmembrane helix</keyword>
<keyword evidence="1" id="KW-0812">Transmembrane</keyword>
<keyword evidence="3" id="KW-1185">Reference proteome</keyword>
<gene>
    <name evidence="2" type="ORF">ACFOOI_10185</name>
</gene>
<dbReference type="Proteomes" id="UP001595616">
    <property type="component" value="Unassembled WGS sequence"/>
</dbReference>